<evidence type="ECO:0000313" key="2">
    <source>
        <dbReference type="EMBL" id="KAJ7213437.1"/>
    </source>
</evidence>
<gene>
    <name evidence="2" type="ORF">GGX14DRAFT_618667</name>
</gene>
<keyword evidence="3" id="KW-1185">Reference proteome</keyword>
<dbReference type="Proteomes" id="UP001219525">
    <property type="component" value="Unassembled WGS sequence"/>
</dbReference>
<evidence type="ECO:0000256" key="1">
    <source>
        <dbReference type="SAM" id="MobiDB-lite"/>
    </source>
</evidence>
<comment type="caution">
    <text evidence="2">The sequence shown here is derived from an EMBL/GenBank/DDBJ whole genome shotgun (WGS) entry which is preliminary data.</text>
</comment>
<proteinExistence type="predicted"/>
<reference evidence="2" key="1">
    <citation type="submission" date="2023-03" db="EMBL/GenBank/DDBJ databases">
        <title>Massive genome expansion in bonnet fungi (Mycena s.s.) driven by repeated elements and novel gene families across ecological guilds.</title>
        <authorList>
            <consortium name="Lawrence Berkeley National Laboratory"/>
            <person name="Harder C.B."/>
            <person name="Miyauchi S."/>
            <person name="Viragh M."/>
            <person name="Kuo A."/>
            <person name="Thoen E."/>
            <person name="Andreopoulos B."/>
            <person name="Lu D."/>
            <person name="Skrede I."/>
            <person name="Drula E."/>
            <person name="Henrissat B."/>
            <person name="Morin E."/>
            <person name="Kohler A."/>
            <person name="Barry K."/>
            <person name="LaButti K."/>
            <person name="Morin E."/>
            <person name="Salamov A."/>
            <person name="Lipzen A."/>
            <person name="Mereny Z."/>
            <person name="Hegedus B."/>
            <person name="Baldrian P."/>
            <person name="Stursova M."/>
            <person name="Weitz H."/>
            <person name="Taylor A."/>
            <person name="Grigoriev I.V."/>
            <person name="Nagy L.G."/>
            <person name="Martin F."/>
            <person name="Kauserud H."/>
        </authorList>
    </citation>
    <scope>NUCLEOTIDE SEQUENCE</scope>
    <source>
        <strain evidence="2">9144</strain>
    </source>
</reference>
<evidence type="ECO:0000313" key="3">
    <source>
        <dbReference type="Proteomes" id="UP001219525"/>
    </source>
</evidence>
<name>A0AAD6YDH4_9AGAR</name>
<protein>
    <submittedName>
        <fullName evidence="2">Uncharacterized protein</fullName>
    </submittedName>
</protein>
<feature type="compositionally biased region" description="Basic and acidic residues" evidence="1">
    <location>
        <begin position="73"/>
        <end position="84"/>
    </location>
</feature>
<feature type="region of interest" description="Disordered" evidence="1">
    <location>
        <begin position="62"/>
        <end position="84"/>
    </location>
</feature>
<sequence>MTTCRQPTAAEEHVAASTSRPRAASWPVLTLPVRAARPIAKSTPYGPFRGLKPTGEETYLWVLDEPPGNDPTPEPRRGTHNGEKGVTKGIYQMRTTRNSPYGAHLEPGYQGRQGGPKVACRISSLVAGAHNREARQAATACGTRLAATLDEVEVYLAGQYILVPATRALLAVTDDTTRSPLLDPRTKPRLCFIANGSRIYWVSLCHTCAHTRAHTHAYITCADARGRTVSKNRNGSASLNIAKAAITSHGSQLGGRDIIEKKKLYSCAIRA</sequence>
<dbReference type="AlphaFoldDB" id="A0AAD6YDH4"/>
<dbReference type="EMBL" id="JARJCW010000021">
    <property type="protein sequence ID" value="KAJ7213437.1"/>
    <property type="molecule type" value="Genomic_DNA"/>
</dbReference>
<organism evidence="2 3">
    <name type="scientific">Mycena pura</name>
    <dbReference type="NCBI Taxonomy" id="153505"/>
    <lineage>
        <taxon>Eukaryota</taxon>
        <taxon>Fungi</taxon>
        <taxon>Dikarya</taxon>
        <taxon>Basidiomycota</taxon>
        <taxon>Agaricomycotina</taxon>
        <taxon>Agaricomycetes</taxon>
        <taxon>Agaricomycetidae</taxon>
        <taxon>Agaricales</taxon>
        <taxon>Marasmiineae</taxon>
        <taxon>Mycenaceae</taxon>
        <taxon>Mycena</taxon>
    </lineage>
</organism>
<accession>A0AAD6YDH4</accession>
<feature type="region of interest" description="Disordered" evidence="1">
    <location>
        <begin position="1"/>
        <end position="23"/>
    </location>
</feature>